<dbReference type="GO" id="GO:0006272">
    <property type="term" value="P:leading strand elongation"/>
    <property type="evidence" value="ECO:0007669"/>
    <property type="project" value="TreeGrafter"/>
</dbReference>
<dbReference type="Gene3D" id="3.90.1600.10">
    <property type="entry name" value="Palm domain of DNA polymerase"/>
    <property type="match status" value="1"/>
</dbReference>
<evidence type="ECO:0000256" key="7">
    <source>
        <dbReference type="ARBA" id="ARBA00022723"/>
    </source>
</evidence>
<dbReference type="InterPro" id="IPR043502">
    <property type="entry name" value="DNA/RNA_pol_sf"/>
</dbReference>
<comment type="catalytic activity">
    <reaction evidence="15">
        <text>DNA(n) + a 2'-deoxyribonucleoside 5'-triphosphate = DNA(n+1) + diphosphate</text>
        <dbReference type="Rhea" id="RHEA:22508"/>
        <dbReference type="Rhea" id="RHEA-COMP:17339"/>
        <dbReference type="Rhea" id="RHEA-COMP:17340"/>
        <dbReference type="ChEBI" id="CHEBI:33019"/>
        <dbReference type="ChEBI" id="CHEBI:61560"/>
        <dbReference type="ChEBI" id="CHEBI:173112"/>
        <dbReference type="EC" id="2.7.7.7"/>
    </reaction>
</comment>
<dbReference type="OrthoDB" id="10060449at2759"/>
<dbReference type="GO" id="GO:0006297">
    <property type="term" value="P:nucleotide-excision repair, DNA gap filling"/>
    <property type="evidence" value="ECO:0007669"/>
    <property type="project" value="TreeGrafter"/>
</dbReference>
<evidence type="ECO:0000256" key="12">
    <source>
        <dbReference type="ARBA" id="ARBA00023014"/>
    </source>
</evidence>
<evidence type="ECO:0000256" key="1">
    <source>
        <dbReference type="ARBA" id="ARBA00004123"/>
    </source>
</evidence>
<keyword evidence="7 15" id="KW-0479">Metal-binding</keyword>
<evidence type="ECO:0000256" key="15">
    <source>
        <dbReference type="RuleBase" id="RU365029"/>
    </source>
</evidence>
<accession>A0A7R8ZTY6</accession>
<comment type="cofactor">
    <cofactor evidence="15">
        <name>[4Fe-4S] cluster</name>
        <dbReference type="ChEBI" id="CHEBI:49883"/>
    </cofactor>
</comment>
<dbReference type="GO" id="GO:0003677">
    <property type="term" value="F:DNA binding"/>
    <property type="evidence" value="ECO:0007669"/>
    <property type="project" value="UniProtKB-KW"/>
</dbReference>
<dbReference type="GO" id="GO:0008270">
    <property type="term" value="F:zinc ion binding"/>
    <property type="evidence" value="ECO:0007669"/>
    <property type="project" value="UniProtKB-KW"/>
</dbReference>
<evidence type="ECO:0000256" key="5">
    <source>
        <dbReference type="ARBA" id="ARBA00022695"/>
    </source>
</evidence>
<name>A0A7R8ZTY6_9CRUS</name>
<dbReference type="GO" id="GO:0003887">
    <property type="term" value="F:DNA-directed DNA polymerase activity"/>
    <property type="evidence" value="ECO:0007669"/>
    <property type="project" value="UniProtKB-KW"/>
</dbReference>
<keyword evidence="14 15" id="KW-0539">Nucleus</keyword>
<evidence type="ECO:0000313" key="17">
    <source>
        <dbReference type="EMBL" id="CAD7231635.1"/>
    </source>
</evidence>
<keyword evidence="13 15" id="KW-0238">DNA-binding</keyword>
<dbReference type="EC" id="2.7.7.7" evidence="15"/>
<evidence type="ECO:0000256" key="8">
    <source>
        <dbReference type="ARBA" id="ARBA00022771"/>
    </source>
</evidence>
<evidence type="ECO:0000256" key="16">
    <source>
        <dbReference type="SAM" id="MobiDB-lite"/>
    </source>
</evidence>
<dbReference type="GO" id="GO:0000278">
    <property type="term" value="P:mitotic cell cycle"/>
    <property type="evidence" value="ECO:0007669"/>
    <property type="project" value="TreeGrafter"/>
</dbReference>
<dbReference type="Pfam" id="PF23250">
    <property type="entry name" value="zf_DPOE_2"/>
    <property type="match status" value="1"/>
</dbReference>
<feature type="region of interest" description="Disordered" evidence="16">
    <location>
        <begin position="772"/>
        <end position="797"/>
    </location>
</feature>
<dbReference type="SUPFAM" id="SSF56672">
    <property type="entry name" value="DNA/RNA polymerases"/>
    <property type="match status" value="1"/>
</dbReference>
<keyword evidence="6 15" id="KW-0235">DNA replication</keyword>
<proteinExistence type="inferred from homology"/>
<reference evidence="17" key="1">
    <citation type="submission" date="2020-11" db="EMBL/GenBank/DDBJ databases">
        <authorList>
            <person name="Tran Van P."/>
        </authorList>
    </citation>
    <scope>NUCLEOTIDE SEQUENCE</scope>
</reference>
<dbReference type="InterPro" id="IPR042087">
    <property type="entry name" value="DNA_pol_B_thumb"/>
</dbReference>
<dbReference type="Pfam" id="PF08490">
    <property type="entry name" value="DUF1744"/>
    <property type="match status" value="1"/>
</dbReference>
<keyword evidence="11 15" id="KW-0408">Iron</keyword>
<comment type="subcellular location">
    <subcellularLocation>
        <location evidence="1 15">Nucleus</location>
    </subcellularLocation>
</comment>
<dbReference type="GO" id="GO:0045004">
    <property type="term" value="P:DNA replication proofreading"/>
    <property type="evidence" value="ECO:0007669"/>
    <property type="project" value="TreeGrafter"/>
</dbReference>
<gene>
    <name evidence="17" type="ORF">CTOB1V02_LOCUS9482</name>
</gene>
<evidence type="ECO:0000256" key="2">
    <source>
        <dbReference type="ARBA" id="ARBA00005755"/>
    </source>
</evidence>
<evidence type="ECO:0000256" key="11">
    <source>
        <dbReference type="ARBA" id="ARBA00023004"/>
    </source>
</evidence>
<dbReference type="Pfam" id="PF22912">
    <property type="entry name" value="zf-DPOE"/>
    <property type="match status" value="1"/>
</dbReference>
<evidence type="ECO:0000256" key="3">
    <source>
        <dbReference type="ARBA" id="ARBA00022485"/>
    </source>
</evidence>
<dbReference type="InterPro" id="IPR055191">
    <property type="entry name" value="POL2_thumb"/>
</dbReference>
<keyword evidence="4 15" id="KW-0808">Transferase</keyword>
<dbReference type="GO" id="GO:0051539">
    <property type="term" value="F:4 iron, 4 sulfur cluster binding"/>
    <property type="evidence" value="ECO:0007669"/>
    <property type="project" value="UniProtKB-KW"/>
</dbReference>
<protein>
    <recommendedName>
        <fullName evidence="15">DNA polymerase epsilon catalytic subunit</fullName>
        <ecNumber evidence="15">2.7.7.7</ecNumber>
    </recommendedName>
</protein>
<feature type="compositionally biased region" description="Basic and acidic residues" evidence="16">
    <location>
        <begin position="731"/>
        <end position="741"/>
    </location>
</feature>
<evidence type="ECO:0000256" key="4">
    <source>
        <dbReference type="ARBA" id="ARBA00022679"/>
    </source>
</evidence>
<comment type="similarity">
    <text evidence="2 15">Belongs to the DNA polymerase type-B family.</text>
</comment>
<dbReference type="GO" id="GO:0008622">
    <property type="term" value="C:epsilon DNA polymerase complex"/>
    <property type="evidence" value="ECO:0007669"/>
    <property type="project" value="InterPro"/>
</dbReference>
<dbReference type="FunFam" id="1.10.132.60:FF:000002">
    <property type="entry name" value="DNA polymerase epsilon catalytic subunit"/>
    <property type="match status" value="1"/>
</dbReference>
<keyword evidence="10 15" id="KW-0239">DNA-directed DNA polymerase</keyword>
<dbReference type="Gene3D" id="1.10.287.690">
    <property type="entry name" value="Helix hairpin bin"/>
    <property type="match status" value="1"/>
</dbReference>
<dbReference type="InterPro" id="IPR054475">
    <property type="entry name" value="Znf-DPOE"/>
</dbReference>
<evidence type="ECO:0000256" key="14">
    <source>
        <dbReference type="ARBA" id="ARBA00023242"/>
    </source>
</evidence>
<feature type="region of interest" description="Disordered" evidence="16">
    <location>
        <begin position="711"/>
        <end position="756"/>
    </location>
</feature>
<dbReference type="InterPro" id="IPR013697">
    <property type="entry name" value="DNA_pol_e_suA_C"/>
</dbReference>
<dbReference type="Gene3D" id="1.10.132.60">
    <property type="entry name" value="DNA polymerase family B, C-terminal domain"/>
    <property type="match status" value="1"/>
</dbReference>
<dbReference type="CDD" id="cd05535">
    <property type="entry name" value="POLBc_epsilon"/>
    <property type="match status" value="1"/>
</dbReference>
<dbReference type="Pfam" id="PF22634">
    <property type="entry name" value="POL2_thumb"/>
    <property type="match status" value="1"/>
</dbReference>
<dbReference type="InterPro" id="IPR023211">
    <property type="entry name" value="DNA_pol_palm_dom_sf"/>
</dbReference>
<evidence type="ECO:0000256" key="13">
    <source>
        <dbReference type="ARBA" id="ARBA00023125"/>
    </source>
</evidence>
<sequence length="1653" mass="187929">MVQAFHANIIFPNKQEQVFNKMTPDGHVLDQETYVGGHVEALESGVFRADLPCRFRTSPEAYQMLADNVERTLRHAIVEEENVPMDKVTNFDQVVQEIRQKLISLRDIPARMENPIIYHLDVGAMYPNIILTNRLQPSAIVDESICAACDYNTPNARCQRTLAWAWRGEIMPASRSEYQRILQQLETESFPSLKDPQGPPKPFHLLPREEQAAIEKKRLQEFCRRAYRKLHVTRMEERKTTICQRENSFYVDTVRAFRDRRYEYKGLLKQAKKQVAAALEGDDVAEIKSAKNREVLFDSLQLAHKCILNSFYGYVMRKGARWYSMEMAGIVCYTGASIITRAREIVEKIGRPLELDTDGIWCVLPASFPENYVIKTSDPKKSKVTISYPGAMLNVMVKDFYTNDQYHELTDVERRSYTVRAENSIFFEVDGPYLAMVLPAAKEEGKKLKKRYAVFNFDGSLAELKGFEVKRRGELQLVKIFQSSVFEAFLKGGSLEECYASVAKVADYWLDVLYSRGENMPDSELFELISENRSMSKTLADYGAQKSTSISTAKRLAEFLGDQMVKDAGLSCKFIISRKPDGAPVTERAIPLAIFQAENSVKRHYLRRWLKDPGLTDYGLRSILDWNYYIERFSGVIQKIITIPAALQGISNPVPRVRHPDWLHKKLMEKNDVLKQRKISEMFQKVDKPRPSTPVAVDEVAASIPDVEDIGGSGSSLLPRLPPRVNRKRKERNDERERGWRETLGPPPQFPSSGVKKDVDKWLTYQKQKWMIQKEQKERRRGHKRSRGSDGVTNTGSGLASTTLGGFLRRAHLTLLDYPWQIIQVHPTGEPGVFNLWALVRGDLHKVRLTVPRIFYVNQRVPKPEEEGNLWKKTAKSLPRSHPSLFLYEYAIPEPVYKEHSHSLVADLSSPDIAGIYETGVPLDFRLFVRLGCVCRVDPTMFQRLSNQADTTSFDLKHLQFVSLAQHGYLETNALRSSYLYQHTVGNKSLLALIFPAQKKGHFFAVDTVRTNQMPNLKNMYTTERNAALSRASEAEDVPGEDHNFEVRIETDLRQVFRQIQRLLSAHLDEKRGPGMLVIQASLDNVALYEGIPTLSDLPCVRLSVAAHDEPFLALDWQRMASRDILRHYLRYPSLLSKALELSRYLHLPLGNIPRDTAITGADLFYSRHLYKANHLLWASREELPDLGGKEDDDSRLLSELDGEEGKLEISNPSCYNTVCVELLLDSLPVTALLQAPHIHDLEGTSSSVAFDAAPQVSLEDMLCGGGAAPPIYDESVACAGAFKVLRTLVASWLRDVALYENPFADFHIVHFYRWLHSPSALLHDPALTRILQRVCKKLFQLLIAEFQRLGSTIVFADFGRIVICTKKKEVPEALAYTEFVLQSILSKDLFHSLQLRVTNVWKYLVWLDPANFAGFRGSEDPDASLNASTASIDEGLELEMNWQVMQTLPEEGACRTNFATVIASFMSAMHQEWTRLNTVQVLSLDSAMEEEVRALRRNLLRLIGVGEFAPDSEWSDPLPSLPLHDVICDVCNHCRDIDLTRDPHQSISNGRAVWVCSSPDCGSPYDTEVIEDRLIDKLKRYLVSYSLQDLECVRCRQVKVSNMSSLCECGGSFRTLRSASDSKEKFQLFDAVAVHYQMPLLKETLEGLISRA</sequence>
<dbReference type="FunFam" id="3.90.1600.10:FF:000006">
    <property type="entry name" value="DNA polymerase epsilon catalytic subunit"/>
    <property type="match status" value="1"/>
</dbReference>
<dbReference type="PANTHER" id="PTHR10670:SF0">
    <property type="entry name" value="DNA POLYMERASE EPSILON CATALYTIC SUBUNIT A"/>
    <property type="match status" value="1"/>
</dbReference>
<dbReference type="InterPro" id="IPR029703">
    <property type="entry name" value="POL2"/>
</dbReference>
<keyword evidence="9 15" id="KW-0862">Zinc</keyword>
<keyword evidence="8 15" id="KW-0863">Zinc-finger</keyword>
<organism evidence="17">
    <name type="scientific">Cyprideis torosa</name>
    <dbReference type="NCBI Taxonomy" id="163714"/>
    <lineage>
        <taxon>Eukaryota</taxon>
        <taxon>Metazoa</taxon>
        <taxon>Ecdysozoa</taxon>
        <taxon>Arthropoda</taxon>
        <taxon>Crustacea</taxon>
        <taxon>Oligostraca</taxon>
        <taxon>Ostracoda</taxon>
        <taxon>Podocopa</taxon>
        <taxon>Podocopida</taxon>
        <taxon>Cytherocopina</taxon>
        <taxon>Cytheroidea</taxon>
        <taxon>Cytherideidae</taxon>
        <taxon>Cyprideis</taxon>
    </lineage>
</organism>
<dbReference type="SMART" id="SM01159">
    <property type="entry name" value="DUF1744"/>
    <property type="match status" value="1"/>
</dbReference>
<keyword evidence="12 15" id="KW-0411">Iron-sulfur</keyword>
<dbReference type="GO" id="GO:0008310">
    <property type="term" value="F:single-stranded DNA 3'-5' DNA exonuclease activity"/>
    <property type="evidence" value="ECO:0007669"/>
    <property type="project" value="TreeGrafter"/>
</dbReference>
<evidence type="ECO:0000256" key="9">
    <source>
        <dbReference type="ARBA" id="ARBA00022833"/>
    </source>
</evidence>
<dbReference type="GO" id="GO:0006287">
    <property type="term" value="P:base-excision repair, gap-filling"/>
    <property type="evidence" value="ECO:0007669"/>
    <property type="project" value="TreeGrafter"/>
</dbReference>
<evidence type="ECO:0000256" key="6">
    <source>
        <dbReference type="ARBA" id="ARBA00022705"/>
    </source>
</evidence>
<keyword evidence="3 15" id="KW-0004">4Fe-4S</keyword>
<comment type="function">
    <text evidence="15">DNA polymerase II participates in chromosomal DNA replication.</text>
</comment>
<dbReference type="PANTHER" id="PTHR10670">
    <property type="entry name" value="DNA POLYMERASE EPSILON CATALYTIC SUBUNIT A"/>
    <property type="match status" value="1"/>
</dbReference>
<evidence type="ECO:0000256" key="10">
    <source>
        <dbReference type="ARBA" id="ARBA00022932"/>
    </source>
</evidence>
<keyword evidence="5 15" id="KW-0548">Nucleotidyltransferase</keyword>
<dbReference type="EMBL" id="OB663719">
    <property type="protein sequence ID" value="CAD7231635.1"/>
    <property type="molecule type" value="Genomic_DNA"/>
</dbReference>